<protein>
    <submittedName>
        <fullName evidence="2">Uncharacterized protein</fullName>
    </submittedName>
</protein>
<gene>
    <name evidence="2" type="ORF">P280DRAFT_468500</name>
</gene>
<dbReference type="EMBL" id="MU006782">
    <property type="protein sequence ID" value="KAF2642031.1"/>
    <property type="molecule type" value="Genomic_DNA"/>
</dbReference>
<feature type="region of interest" description="Disordered" evidence="1">
    <location>
        <begin position="138"/>
        <end position="163"/>
    </location>
</feature>
<name>A0A6A6S4J3_9PLEO</name>
<reference evidence="2" key="1">
    <citation type="journal article" date="2020" name="Stud. Mycol.">
        <title>101 Dothideomycetes genomes: a test case for predicting lifestyles and emergence of pathogens.</title>
        <authorList>
            <person name="Haridas S."/>
            <person name="Albert R."/>
            <person name="Binder M."/>
            <person name="Bloem J."/>
            <person name="Labutti K."/>
            <person name="Salamov A."/>
            <person name="Andreopoulos B."/>
            <person name="Baker S."/>
            <person name="Barry K."/>
            <person name="Bills G."/>
            <person name="Bluhm B."/>
            <person name="Cannon C."/>
            <person name="Castanera R."/>
            <person name="Culley D."/>
            <person name="Daum C."/>
            <person name="Ezra D."/>
            <person name="Gonzalez J."/>
            <person name="Henrissat B."/>
            <person name="Kuo A."/>
            <person name="Liang C."/>
            <person name="Lipzen A."/>
            <person name="Lutzoni F."/>
            <person name="Magnuson J."/>
            <person name="Mondo S."/>
            <person name="Nolan M."/>
            <person name="Ohm R."/>
            <person name="Pangilinan J."/>
            <person name="Park H.-J."/>
            <person name="Ramirez L."/>
            <person name="Alfaro M."/>
            <person name="Sun H."/>
            <person name="Tritt A."/>
            <person name="Yoshinaga Y."/>
            <person name="Zwiers L.-H."/>
            <person name="Turgeon B."/>
            <person name="Goodwin S."/>
            <person name="Spatafora J."/>
            <person name="Crous P."/>
            <person name="Grigoriev I."/>
        </authorList>
    </citation>
    <scope>NUCLEOTIDE SEQUENCE</scope>
    <source>
        <strain evidence="2">CBS 473.64</strain>
    </source>
</reference>
<dbReference type="AlphaFoldDB" id="A0A6A6S4J3"/>
<proteinExistence type="predicted"/>
<keyword evidence="3" id="KW-1185">Reference proteome</keyword>
<evidence type="ECO:0000313" key="2">
    <source>
        <dbReference type="EMBL" id="KAF2642031.1"/>
    </source>
</evidence>
<evidence type="ECO:0000313" key="3">
    <source>
        <dbReference type="Proteomes" id="UP000799753"/>
    </source>
</evidence>
<accession>A0A6A6S4J3</accession>
<dbReference type="OrthoDB" id="3764174at2759"/>
<sequence length="310" mass="34280">MSLVFDQSRFEAENSPCNESSHFHDLGCTHRIKAPYVEYCGENCKTPGPGRRFICAECITDQVRMEMMFSGLRTDDTADVYMADEQMTREEKIHLMAQRHINKCLQEGDRLTVVVRKLETPLLQFFDDFPEAGNLFAEPVEEEKASKPKRKRPGKNSGVEKPAVSKLVRSLPLLTAGVTRGGRMVNAKGQRLVVTGPMRSTPAIDIDMDVGEDNDIEDAFRIGDPNVPSKKGPGGNTILKNALGTTPSLRRAVVQEEKRRQAEKGADELADMMADHQVSIPEEDEVTKAVREVMEALSLKTADSKSGSGA</sequence>
<organism evidence="2 3">
    <name type="scientific">Massarina eburnea CBS 473.64</name>
    <dbReference type="NCBI Taxonomy" id="1395130"/>
    <lineage>
        <taxon>Eukaryota</taxon>
        <taxon>Fungi</taxon>
        <taxon>Dikarya</taxon>
        <taxon>Ascomycota</taxon>
        <taxon>Pezizomycotina</taxon>
        <taxon>Dothideomycetes</taxon>
        <taxon>Pleosporomycetidae</taxon>
        <taxon>Pleosporales</taxon>
        <taxon>Massarineae</taxon>
        <taxon>Massarinaceae</taxon>
        <taxon>Massarina</taxon>
    </lineage>
</organism>
<evidence type="ECO:0000256" key="1">
    <source>
        <dbReference type="SAM" id="MobiDB-lite"/>
    </source>
</evidence>
<dbReference type="Proteomes" id="UP000799753">
    <property type="component" value="Unassembled WGS sequence"/>
</dbReference>